<evidence type="ECO:0000313" key="3">
    <source>
        <dbReference type="EMBL" id="GCC53479.1"/>
    </source>
</evidence>
<feature type="transmembrane region" description="Helical" evidence="1">
    <location>
        <begin position="154"/>
        <end position="175"/>
    </location>
</feature>
<gene>
    <name evidence="3" type="ORF">SanaruYs_37240</name>
</gene>
<dbReference type="Pfam" id="PF13386">
    <property type="entry name" value="DsbD_2"/>
    <property type="match status" value="1"/>
</dbReference>
<keyword evidence="1" id="KW-0812">Transmembrane</keyword>
<dbReference type="PANTHER" id="PTHR42208">
    <property type="entry name" value="HEAVY METAL TRANSPORTER-RELATED"/>
    <property type="match status" value="1"/>
</dbReference>
<feature type="transmembrane region" description="Helical" evidence="1">
    <location>
        <begin position="187"/>
        <end position="204"/>
    </location>
</feature>
<keyword evidence="1" id="KW-1133">Transmembrane helix</keyword>
<sequence>MIWTALLLGIGGSLHCAGMCSPLALAVTSFNRQLLFNRFVYNTGRILVYGTFGALVATFGSLFNFQAIQTYVSIILGVLLILLGIGTLSSLRIPLLSTLINKVSLIVKSKFANQLKKKNTASLFILGTLNGILPCGLTYLALSYTLTLDTPAEGFLFMLLFGLGTFPVMIGMPYVLKFIGGYIKINYSKLTTVMMIGLGVLLIGRTMHAHHHAGLQEPLSVSTPAVCD</sequence>
<proteinExistence type="predicted"/>
<accession>A0A401UEZ4</accession>
<dbReference type="PANTHER" id="PTHR42208:SF1">
    <property type="entry name" value="HEAVY METAL TRANSPORTER"/>
    <property type="match status" value="1"/>
</dbReference>
<dbReference type="RefSeq" id="WP_127124131.1">
    <property type="nucleotide sequence ID" value="NZ_BHXQ01000008.1"/>
</dbReference>
<dbReference type="AlphaFoldDB" id="A0A401UEZ4"/>
<dbReference type="EMBL" id="BHXQ01000008">
    <property type="protein sequence ID" value="GCC53479.1"/>
    <property type="molecule type" value="Genomic_DNA"/>
</dbReference>
<feature type="transmembrane region" description="Helical" evidence="1">
    <location>
        <begin position="120"/>
        <end position="142"/>
    </location>
</feature>
<feature type="domain" description="Urease accessory protein UreH-like transmembrane" evidence="2">
    <location>
        <begin position="4"/>
        <end position="201"/>
    </location>
</feature>
<name>A0A401UEZ4_9BACT</name>
<keyword evidence="4" id="KW-1185">Reference proteome</keyword>
<protein>
    <submittedName>
        <fullName evidence="3">Sulfite exporter TauE/SafE family protein</fullName>
    </submittedName>
</protein>
<evidence type="ECO:0000313" key="4">
    <source>
        <dbReference type="Proteomes" id="UP000288227"/>
    </source>
</evidence>
<evidence type="ECO:0000256" key="1">
    <source>
        <dbReference type="SAM" id="Phobius"/>
    </source>
</evidence>
<dbReference type="OrthoDB" id="594443at2"/>
<dbReference type="InterPro" id="IPR039447">
    <property type="entry name" value="UreH-like_TM_dom"/>
</dbReference>
<evidence type="ECO:0000259" key="2">
    <source>
        <dbReference type="Pfam" id="PF13386"/>
    </source>
</evidence>
<reference evidence="3 4" key="1">
    <citation type="submission" date="2018-11" db="EMBL/GenBank/DDBJ databases">
        <title>Chryseotalea sanarue gen. nov., sp., nov., a member of the family Cytophagaceae, isolated from a brackish lake in Hamamatsu Japan.</title>
        <authorList>
            <person name="Maejima Y."/>
            <person name="Iino T."/>
            <person name="Muraguchi Y."/>
            <person name="Fukuda K."/>
            <person name="Ohkuma M."/>
            <person name="Moriuchi R."/>
            <person name="Dohra H."/>
            <person name="Kimbara K."/>
            <person name="Shintani M."/>
        </authorList>
    </citation>
    <scope>NUCLEOTIDE SEQUENCE [LARGE SCALE GENOMIC DNA]</scope>
    <source>
        <strain evidence="3 4">Ys</strain>
    </source>
</reference>
<feature type="transmembrane region" description="Helical" evidence="1">
    <location>
        <begin position="46"/>
        <end position="65"/>
    </location>
</feature>
<dbReference type="Proteomes" id="UP000288227">
    <property type="component" value="Unassembled WGS sequence"/>
</dbReference>
<organism evidence="3 4">
    <name type="scientific">Chryseotalea sanaruensis</name>
    <dbReference type="NCBI Taxonomy" id="2482724"/>
    <lineage>
        <taxon>Bacteria</taxon>
        <taxon>Pseudomonadati</taxon>
        <taxon>Bacteroidota</taxon>
        <taxon>Cytophagia</taxon>
        <taxon>Cytophagales</taxon>
        <taxon>Chryseotaleaceae</taxon>
        <taxon>Chryseotalea</taxon>
    </lineage>
</organism>
<keyword evidence="1" id="KW-0472">Membrane</keyword>
<comment type="caution">
    <text evidence="3">The sequence shown here is derived from an EMBL/GenBank/DDBJ whole genome shotgun (WGS) entry which is preliminary data.</text>
</comment>
<feature type="transmembrane region" description="Helical" evidence="1">
    <location>
        <begin position="72"/>
        <end position="100"/>
    </location>
</feature>